<comment type="caution">
    <text evidence="10">The sequence shown here is derived from an EMBL/GenBank/DDBJ whole genome shotgun (WGS) entry which is preliminary data.</text>
</comment>
<gene>
    <name evidence="10" type="ORF">J2Z22_001538</name>
</gene>
<comment type="cofactor">
    <cofactor evidence="1">
        <name>Zn(2+)</name>
        <dbReference type="ChEBI" id="CHEBI:29105"/>
    </cofactor>
</comment>
<keyword evidence="4 10" id="KW-0378">Hydrolase</keyword>
<reference evidence="10 11" key="1">
    <citation type="submission" date="2023-07" db="EMBL/GenBank/DDBJ databases">
        <title>Genomic Encyclopedia of Type Strains, Phase IV (KMG-IV): sequencing the most valuable type-strain genomes for metagenomic binning, comparative biology and taxonomic classification.</title>
        <authorList>
            <person name="Goeker M."/>
        </authorList>
    </citation>
    <scope>NUCLEOTIDE SEQUENCE [LARGE SCALE GENOMIC DNA]</scope>
    <source>
        <strain evidence="10 11">T98</strain>
    </source>
</reference>
<dbReference type="GO" id="GO:0016787">
    <property type="term" value="F:hydrolase activity"/>
    <property type="evidence" value="ECO:0007669"/>
    <property type="project" value="UniProtKB-KW"/>
</dbReference>
<dbReference type="EMBL" id="JAUSUY010000005">
    <property type="protein sequence ID" value="MDT3426018.1"/>
    <property type="molecule type" value="Genomic_DNA"/>
</dbReference>
<comment type="similarity">
    <text evidence="2 7">Belongs to the peptidase M14 family.</text>
</comment>
<dbReference type="PROSITE" id="PS52035">
    <property type="entry name" value="PEPTIDASE_M14"/>
    <property type="match status" value="1"/>
</dbReference>
<name>A0ABU3H5C5_9BACL</name>
<keyword evidence="6" id="KW-0482">Metalloprotease</keyword>
<sequence>MPYKSIRNSIILCHILLLLAVIFQPGRARASADIVNPKQIYSYSVMQRDIEKLAAAYPDLVSVQTLGKTAYGRELWAVKLGRGESVLFLNGSHHAREWMTTALLMKMIDTYAGSYYLDKPIGSYDIREILDRVSIWVVPMVNPDGVTLSQQGTAGLPKQTAALLNRYNRGSNNYTRWKANMQGLDLNRQYPANWSTMRNAVNYPNYQNYRGIKPAQAPEVKMMMDFTHTIDPDITISYHSSGGIIFWHYHTLAANLARDREIASSLARLTGYSLVRPEKNPSGGGYKDWFIQEFGRPGFTVEIGNYAGEANLPLSAFGQIWAENRQVPLYTASQTYKLWLKRQSVQALNQPMSLFAQAPVYPGAGASASVSVIAPQDVLVLARKGDWYRIKTGSGAGWIHPAPGQLGIVEQIDTDADIKQAAALRKYPDAFAPKVAVVSQKKVKVTGRLGTWLQVDAGEAKWWIDGREAVLRQPAEMKETDSTGEGASAAPESAEPVSPAPEMTPAPSPAPGQSPGASGAGITAQMSASVRSWSR</sequence>
<protein>
    <submittedName>
        <fullName evidence="10">G-D-glutamyl-meso-diaminopimelate peptidase</fullName>
        <ecNumber evidence="10">3.4.19.11</ecNumber>
    </submittedName>
</protein>
<feature type="region of interest" description="Disordered" evidence="8">
    <location>
        <begin position="477"/>
        <end position="535"/>
    </location>
</feature>
<evidence type="ECO:0000256" key="7">
    <source>
        <dbReference type="PROSITE-ProRule" id="PRU01379"/>
    </source>
</evidence>
<feature type="domain" description="Peptidase M14" evidence="9">
    <location>
        <begin position="39"/>
        <end position="335"/>
    </location>
</feature>
<evidence type="ECO:0000259" key="9">
    <source>
        <dbReference type="PROSITE" id="PS52035"/>
    </source>
</evidence>
<feature type="compositionally biased region" description="Pro residues" evidence="8">
    <location>
        <begin position="498"/>
        <end position="512"/>
    </location>
</feature>
<keyword evidence="5" id="KW-0862">Zinc</keyword>
<proteinExistence type="inferred from homology"/>
<feature type="compositionally biased region" description="Polar residues" evidence="8">
    <location>
        <begin position="524"/>
        <end position="535"/>
    </location>
</feature>
<evidence type="ECO:0000256" key="2">
    <source>
        <dbReference type="ARBA" id="ARBA00005988"/>
    </source>
</evidence>
<dbReference type="PANTHER" id="PTHR11705:SF143">
    <property type="entry name" value="SLL0236 PROTEIN"/>
    <property type="match status" value="1"/>
</dbReference>
<dbReference type="SUPFAM" id="SSF53187">
    <property type="entry name" value="Zn-dependent exopeptidases"/>
    <property type="match status" value="1"/>
</dbReference>
<feature type="active site" description="Proton donor/acceptor" evidence="7">
    <location>
        <position position="302"/>
    </location>
</feature>
<dbReference type="PANTHER" id="PTHR11705">
    <property type="entry name" value="PROTEASE FAMILY M14 CARBOXYPEPTIDASE A,B"/>
    <property type="match status" value="1"/>
</dbReference>
<dbReference type="CDD" id="cd06229">
    <property type="entry name" value="M14_Endopeptidase_I"/>
    <property type="match status" value="1"/>
</dbReference>
<dbReference type="Proteomes" id="UP001248709">
    <property type="component" value="Unassembled WGS sequence"/>
</dbReference>
<evidence type="ECO:0000256" key="5">
    <source>
        <dbReference type="ARBA" id="ARBA00022833"/>
    </source>
</evidence>
<dbReference type="InterPro" id="IPR000834">
    <property type="entry name" value="Peptidase_M14"/>
</dbReference>
<dbReference type="InterPro" id="IPR034274">
    <property type="entry name" value="ENP1_M14_CPD"/>
</dbReference>
<dbReference type="Gene3D" id="3.40.630.10">
    <property type="entry name" value="Zn peptidases"/>
    <property type="match status" value="1"/>
</dbReference>
<evidence type="ECO:0000256" key="3">
    <source>
        <dbReference type="ARBA" id="ARBA00022670"/>
    </source>
</evidence>
<dbReference type="SMART" id="SM00631">
    <property type="entry name" value="Zn_pept"/>
    <property type="match status" value="1"/>
</dbReference>
<keyword evidence="11" id="KW-1185">Reference proteome</keyword>
<feature type="compositionally biased region" description="Low complexity" evidence="8">
    <location>
        <begin position="483"/>
        <end position="497"/>
    </location>
</feature>
<dbReference type="PRINTS" id="PR00765">
    <property type="entry name" value="CRBOXYPTASEA"/>
</dbReference>
<dbReference type="Pfam" id="PF00246">
    <property type="entry name" value="Peptidase_M14"/>
    <property type="match status" value="1"/>
</dbReference>
<evidence type="ECO:0000256" key="6">
    <source>
        <dbReference type="ARBA" id="ARBA00023049"/>
    </source>
</evidence>
<dbReference type="EC" id="3.4.19.11" evidence="10"/>
<evidence type="ECO:0000313" key="11">
    <source>
        <dbReference type="Proteomes" id="UP001248709"/>
    </source>
</evidence>
<dbReference type="RefSeq" id="WP_025701759.1">
    <property type="nucleotide sequence ID" value="NZ_JAUSUY010000005.1"/>
</dbReference>
<evidence type="ECO:0000313" key="10">
    <source>
        <dbReference type="EMBL" id="MDT3426018.1"/>
    </source>
</evidence>
<organism evidence="10 11">
    <name type="scientific">Paenibacillus forsythiae</name>
    <dbReference type="NCBI Taxonomy" id="365616"/>
    <lineage>
        <taxon>Bacteria</taxon>
        <taxon>Bacillati</taxon>
        <taxon>Bacillota</taxon>
        <taxon>Bacilli</taxon>
        <taxon>Bacillales</taxon>
        <taxon>Paenibacillaceae</taxon>
        <taxon>Paenibacillus</taxon>
    </lineage>
</organism>
<evidence type="ECO:0000256" key="1">
    <source>
        <dbReference type="ARBA" id="ARBA00001947"/>
    </source>
</evidence>
<evidence type="ECO:0000256" key="4">
    <source>
        <dbReference type="ARBA" id="ARBA00022801"/>
    </source>
</evidence>
<keyword evidence="3" id="KW-0645">Protease</keyword>
<evidence type="ECO:0000256" key="8">
    <source>
        <dbReference type="SAM" id="MobiDB-lite"/>
    </source>
</evidence>
<accession>A0ABU3H5C5</accession>